<dbReference type="InterPro" id="IPR036291">
    <property type="entry name" value="NAD(P)-bd_dom_sf"/>
</dbReference>
<dbReference type="GO" id="GO:0016491">
    <property type="term" value="F:oxidoreductase activity"/>
    <property type="evidence" value="ECO:0007669"/>
    <property type="project" value="InterPro"/>
</dbReference>
<protein>
    <recommendedName>
        <fullName evidence="1">Enoyl reductase (ER) domain-containing protein</fullName>
    </recommendedName>
</protein>
<dbReference type="InterPro" id="IPR020843">
    <property type="entry name" value="ER"/>
</dbReference>
<gene>
    <name evidence="2" type="ORF">VC83_03278</name>
</gene>
<dbReference type="SUPFAM" id="SSF51735">
    <property type="entry name" value="NAD(P)-binding Rossmann-fold domains"/>
    <property type="match status" value="1"/>
</dbReference>
<dbReference type="EMBL" id="KV441391">
    <property type="protein sequence ID" value="OAF60616.1"/>
    <property type="molecule type" value="Genomic_DNA"/>
</dbReference>
<dbReference type="eggNOG" id="KOG1198">
    <property type="taxonomic scope" value="Eukaryota"/>
</dbReference>
<proteinExistence type="predicted"/>
<dbReference type="GO" id="GO:0008270">
    <property type="term" value="F:zinc ion binding"/>
    <property type="evidence" value="ECO:0007669"/>
    <property type="project" value="InterPro"/>
</dbReference>
<dbReference type="Proteomes" id="UP000077154">
    <property type="component" value="Unassembled WGS sequence"/>
</dbReference>
<dbReference type="GeneID" id="36286355"/>
<evidence type="ECO:0000259" key="1">
    <source>
        <dbReference type="SMART" id="SM00829"/>
    </source>
</evidence>
<dbReference type="Gene3D" id="3.90.180.10">
    <property type="entry name" value="Medium-chain alcohol dehydrogenases, catalytic domain"/>
    <property type="match status" value="1"/>
</dbReference>
<evidence type="ECO:0000313" key="2">
    <source>
        <dbReference type="EMBL" id="OAF60616.1"/>
    </source>
</evidence>
<dbReference type="VEuPathDB" id="FungiDB:GMDG_04361"/>
<dbReference type="AlphaFoldDB" id="A0A177AES2"/>
<dbReference type="InterPro" id="IPR013149">
    <property type="entry name" value="ADH-like_C"/>
</dbReference>
<dbReference type="Pfam" id="PF08240">
    <property type="entry name" value="ADH_N"/>
    <property type="match status" value="1"/>
</dbReference>
<dbReference type="InterPro" id="IPR002364">
    <property type="entry name" value="Quin_OxRdtase/zeta-crystal_CS"/>
</dbReference>
<dbReference type="SUPFAM" id="SSF50129">
    <property type="entry name" value="GroES-like"/>
    <property type="match status" value="1"/>
</dbReference>
<dbReference type="Gene3D" id="3.40.50.720">
    <property type="entry name" value="NAD(P)-binding Rossmann-like Domain"/>
    <property type="match status" value="1"/>
</dbReference>
<dbReference type="PANTHER" id="PTHR43677:SF4">
    <property type="entry name" value="QUINONE OXIDOREDUCTASE-LIKE PROTEIN 2"/>
    <property type="match status" value="1"/>
</dbReference>
<dbReference type="GO" id="GO:0005739">
    <property type="term" value="C:mitochondrion"/>
    <property type="evidence" value="ECO:0007669"/>
    <property type="project" value="TreeGrafter"/>
</dbReference>
<dbReference type="InterPro" id="IPR013154">
    <property type="entry name" value="ADH-like_N"/>
</dbReference>
<accession>A0A177AES2</accession>
<reference evidence="2" key="1">
    <citation type="submission" date="2016-03" db="EMBL/GenBank/DDBJ databases">
        <title>Updated assembly of Pseudogymnoascus destructans, the fungus causing white-nose syndrome of bats.</title>
        <authorList>
            <person name="Palmer J.M."/>
            <person name="Drees K.P."/>
            <person name="Foster J.T."/>
            <person name="Lindner D.L."/>
        </authorList>
    </citation>
    <scope>NUCLEOTIDE SEQUENCE [LARGE SCALE GENOMIC DNA]</scope>
    <source>
        <strain evidence="2">20631-21</strain>
    </source>
</reference>
<dbReference type="PANTHER" id="PTHR43677">
    <property type="entry name" value="SHORT-CHAIN DEHYDROGENASE/REDUCTASE"/>
    <property type="match status" value="1"/>
</dbReference>
<dbReference type="OrthoDB" id="10257049at2759"/>
<dbReference type="InterPro" id="IPR051397">
    <property type="entry name" value="Zn-ADH-like_protein"/>
</dbReference>
<dbReference type="SMART" id="SM00829">
    <property type="entry name" value="PKS_ER"/>
    <property type="match status" value="1"/>
</dbReference>
<dbReference type="RefSeq" id="XP_024325897.1">
    <property type="nucleotide sequence ID" value="XM_024466926.1"/>
</dbReference>
<dbReference type="InterPro" id="IPR011032">
    <property type="entry name" value="GroES-like_sf"/>
</dbReference>
<dbReference type="PROSITE" id="PS01162">
    <property type="entry name" value="QOR_ZETA_CRYSTAL"/>
    <property type="match status" value="1"/>
</dbReference>
<dbReference type="CDD" id="cd08241">
    <property type="entry name" value="QOR1"/>
    <property type="match status" value="1"/>
</dbReference>
<organism evidence="2">
    <name type="scientific">Pseudogymnoascus destructans</name>
    <dbReference type="NCBI Taxonomy" id="655981"/>
    <lineage>
        <taxon>Eukaryota</taxon>
        <taxon>Fungi</taxon>
        <taxon>Dikarya</taxon>
        <taxon>Ascomycota</taxon>
        <taxon>Pezizomycotina</taxon>
        <taxon>Leotiomycetes</taxon>
        <taxon>Thelebolales</taxon>
        <taxon>Thelebolaceae</taxon>
        <taxon>Pseudogymnoascus</taxon>
    </lineage>
</organism>
<name>A0A177AES2_9PEZI</name>
<dbReference type="Pfam" id="PF00107">
    <property type="entry name" value="ADH_zinc_N"/>
    <property type="match status" value="1"/>
</dbReference>
<sequence>MKALVVDKFVNNYNELKVTELGHHDVPYGHALVQVKAAGITFVDLLYARGKHQNNKSLHTPPFTLGSEFSGAILLTNPPALPFSSFSPGARVYGSHLGAFATHIYVPLTSFRKIPSSWSFQDAAGISSTLPVSYGALKRAGLEKGQSVLVHAAAGGLGLMAVQIAKALGCTVIATASTTAKLAVAKKFGADYLVNYSDEGWEKRVLEVTGGDGVDVVYDPVGLVDQSLRCLKHGGRILLIGFAGREGNMEKIAMNRVLLKQAVIIGYRYGETHRRNPEETRAIWETLDPMITNGDVKPTVYDGDFKGLESIPRAMQEMADRKVWGKAVIILDDQVENSEKKVDIRANI</sequence>
<feature type="domain" description="Enoyl reductase (ER)" evidence="1">
    <location>
        <begin position="11"/>
        <end position="329"/>
    </location>
</feature>